<evidence type="ECO:0000313" key="3">
    <source>
        <dbReference type="Proteomes" id="UP000292347"/>
    </source>
</evidence>
<evidence type="ECO:0000259" key="1">
    <source>
        <dbReference type="Pfam" id="PF04230"/>
    </source>
</evidence>
<comment type="caution">
    <text evidence="2">The sequence shown here is derived from an EMBL/GenBank/DDBJ whole genome shotgun (WGS) entry which is preliminary data.</text>
</comment>
<organism evidence="2 3">
    <name type="scientific">Sphingomonas desiccabilis</name>
    <dbReference type="NCBI Taxonomy" id="429134"/>
    <lineage>
        <taxon>Bacteria</taxon>
        <taxon>Pseudomonadati</taxon>
        <taxon>Pseudomonadota</taxon>
        <taxon>Alphaproteobacteria</taxon>
        <taxon>Sphingomonadales</taxon>
        <taxon>Sphingomonadaceae</taxon>
        <taxon>Sphingomonas</taxon>
    </lineage>
</organism>
<accession>A0A4Q2IUW0</accession>
<dbReference type="EMBL" id="SDPT01000001">
    <property type="protein sequence ID" value="RXZ34459.1"/>
    <property type="molecule type" value="Genomic_DNA"/>
</dbReference>
<gene>
    <name evidence="2" type="ORF">EO081_01870</name>
</gene>
<dbReference type="AlphaFoldDB" id="A0A4Q2IUW0"/>
<protein>
    <submittedName>
        <fullName evidence="2">Exopolysaccharide biosynthesis protein</fullName>
    </submittedName>
</protein>
<sequence>MDAMFERVEELAERVRHTVTPLADLSGGYALLDFPDYSNVGDSLIWLGELAFFDRAAAQPPGYVSTIHGFDLDALLRRVPDGPVFLSGGGNFGDLWPRFQQFRRMLLAALPGRPIVQLPQTIHFADPEQVRLTREAIAAHGSFTLLVRDRASLAFAEAELGCPAELCPDMAFCLGSLSRPALPVHDIVYLLRTDQERSAGRGVPELPRDTLLVDWIHGTRAPSRWDRAVARLGRTARMLAGGEPDYRRFRARARAELERGRALLGSGDAIVTDRLHGHILSVLMGIPHAVLDNSYGKVRGFAELWTADLPGIAVCETLDDATAHALATLREIA</sequence>
<name>A0A4Q2IUW0_9SPHN</name>
<dbReference type="InterPro" id="IPR007345">
    <property type="entry name" value="Polysacch_pyruvyl_Trfase"/>
</dbReference>
<dbReference type="Pfam" id="PF04230">
    <property type="entry name" value="PS_pyruv_trans"/>
    <property type="match status" value="1"/>
</dbReference>
<keyword evidence="3" id="KW-1185">Reference proteome</keyword>
<proteinExistence type="predicted"/>
<feature type="domain" description="Polysaccharide pyruvyl transferase" evidence="1">
    <location>
        <begin position="39"/>
        <end position="295"/>
    </location>
</feature>
<dbReference type="OrthoDB" id="5242601at2"/>
<reference evidence="2 3" key="1">
    <citation type="submission" date="2019-01" db="EMBL/GenBank/DDBJ databases">
        <title>Sphingomonas mucosissima sp. nov. and Sphingomonas desiccabilis sp. nov., from biological soil crusts in the Colorado Plateau, USA.</title>
        <authorList>
            <person name="Zhu D."/>
        </authorList>
    </citation>
    <scope>NUCLEOTIDE SEQUENCE [LARGE SCALE GENOMIC DNA]</scope>
    <source>
        <strain evidence="2 3">CP1D</strain>
    </source>
</reference>
<evidence type="ECO:0000313" key="2">
    <source>
        <dbReference type="EMBL" id="RXZ34459.1"/>
    </source>
</evidence>
<dbReference type="Proteomes" id="UP000292347">
    <property type="component" value="Unassembled WGS sequence"/>
</dbReference>